<feature type="region of interest" description="Disordered" evidence="5">
    <location>
        <begin position="403"/>
        <end position="425"/>
    </location>
</feature>
<keyword evidence="8" id="KW-1185">Reference proteome</keyword>
<proteinExistence type="predicted"/>
<dbReference type="InterPro" id="IPR054539">
    <property type="entry name" value="Beta-prop_PDH"/>
</dbReference>
<feature type="domain" description="Cytochrome c" evidence="6">
    <location>
        <begin position="433"/>
        <end position="508"/>
    </location>
</feature>
<dbReference type="EMBL" id="CP123872">
    <property type="protein sequence ID" value="WND03979.1"/>
    <property type="molecule type" value="Genomic_DNA"/>
</dbReference>
<dbReference type="Pfam" id="PF22807">
    <property type="entry name" value="TrAA12"/>
    <property type="match status" value="2"/>
</dbReference>
<evidence type="ECO:0000259" key="6">
    <source>
        <dbReference type="PROSITE" id="PS51007"/>
    </source>
</evidence>
<dbReference type="InterPro" id="IPR036909">
    <property type="entry name" value="Cyt_c-like_dom_sf"/>
</dbReference>
<dbReference type="SUPFAM" id="SSF50952">
    <property type="entry name" value="Soluble quinoprotein glucose dehydrogenase"/>
    <property type="match status" value="1"/>
</dbReference>
<dbReference type="InterPro" id="IPR011042">
    <property type="entry name" value="6-blade_b-propeller_TolB-like"/>
</dbReference>
<dbReference type="SUPFAM" id="SSF46626">
    <property type="entry name" value="Cytochrome c"/>
    <property type="match status" value="1"/>
</dbReference>
<gene>
    <name evidence="7" type="ORF">QGN29_06275</name>
</gene>
<protein>
    <submittedName>
        <fullName evidence="7">PQQ-dependent sugar dehydrogenase</fullName>
    </submittedName>
</protein>
<dbReference type="GO" id="GO:0009055">
    <property type="term" value="F:electron transfer activity"/>
    <property type="evidence" value="ECO:0007669"/>
    <property type="project" value="InterPro"/>
</dbReference>
<keyword evidence="1 4" id="KW-0349">Heme</keyword>
<dbReference type="AlphaFoldDB" id="A0AA52EK60"/>
<dbReference type="PANTHER" id="PTHR33546:SF1">
    <property type="entry name" value="LARGE, MULTIFUNCTIONAL SECRETED PROTEIN"/>
    <property type="match status" value="1"/>
</dbReference>
<keyword evidence="2 4" id="KW-0479">Metal-binding</keyword>
<dbReference type="PROSITE" id="PS51007">
    <property type="entry name" value="CYTC"/>
    <property type="match status" value="1"/>
</dbReference>
<keyword evidence="3 4" id="KW-0408">Iron</keyword>
<organism evidence="7 8">
    <name type="scientific">Temperatibacter marinus</name>
    <dbReference type="NCBI Taxonomy" id="1456591"/>
    <lineage>
        <taxon>Bacteria</taxon>
        <taxon>Pseudomonadati</taxon>
        <taxon>Pseudomonadota</taxon>
        <taxon>Alphaproteobacteria</taxon>
        <taxon>Kordiimonadales</taxon>
        <taxon>Temperatibacteraceae</taxon>
        <taxon>Temperatibacter</taxon>
    </lineage>
</organism>
<evidence type="ECO:0000256" key="3">
    <source>
        <dbReference type="ARBA" id="ARBA00023004"/>
    </source>
</evidence>
<name>A0AA52EK60_9PROT</name>
<dbReference type="PANTHER" id="PTHR33546">
    <property type="entry name" value="LARGE, MULTIFUNCTIONAL SECRETED PROTEIN-RELATED"/>
    <property type="match status" value="1"/>
</dbReference>
<dbReference type="RefSeq" id="WP_310799843.1">
    <property type="nucleotide sequence ID" value="NZ_CP123872.1"/>
</dbReference>
<evidence type="ECO:0000256" key="1">
    <source>
        <dbReference type="ARBA" id="ARBA00022617"/>
    </source>
</evidence>
<dbReference type="GO" id="GO:0046872">
    <property type="term" value="F:metal ion binding"/>
    <property type="evidence" value="ECO:0007669"/>
    <property type="project" value="UniProtKB-KW"/>
</dbReference>
<sequence>MKKFLIGLSVVLLLLVGAGLVFAPTIKGPGILHVLGFGGDPVSNEEATRSLKVPEGMKVHVFASAIPYARVMRITTRGDMLVSSTREGTITLLHKDSNNDGQSDGRETLLSGLDTPHGITLKDNWLYVSEVTQIRRFPFDATQRKITGDPQLILKGLPEGGNHRTRTIDFGPDGRLYISIGSSCNVCEEENPFRATILSTDAVGKDVKIFATGLRNSVGFDWKKQGFGFDRLFATDNGRDLLGDQTPNCELNIVQEGLDYGWPYAYDNGVPDPDGGANYQEKAANSIHPYHGFGAHRAPLGIRFLDANTTREDYKDVALVALHGSWNSSKLVGYKVVSLHINDQGDLEERDFMTGFLNRDDTVIGRPVEIIQDAEGRIYISDDFAGKVYSVSWGDLTPKTSPVADKKSAAAQPQALPDSNDPLKDIAPEELSRAQQAGMITFIANNCAACHVQSAAAAGQYKPLKDLKKKYSIDMLSFFLKNPPSPMPPPNVDAAGRRDLAIYLLSISGEGE</sequence>
<dbReference type="InterPro" id="IPR009056">
    <property type="entry name" value="Cyt_c-like_dom"/>
</dbReference>
<accession>A0AA52EK60</accession>
<dbReference type="Proteomes" id="UP001268683">
    <property type="component" value="Chromosome"/>
</dbReference>
<evidence type="ECO:0000256" key="4">
    <source>
        <dbReference type="PROSITE-ProRule" id="PRU00433"/>
    </source>
</evidence>
<dbReference type="KEGG" id="tmk:QGN29_06275"/>
<dbReference type="GO" id="GO:0020037">
    <property type="term" value="F:heme binding"/>
    <property type="evidence" value="ECO:0007669"/>
    <property type="project" value="InterPro"/>
</dbReference>
<evidence type="ECO:0000256" key="2">
    <source>
        <dbReference type="ARBA" id="ARBA00022723"/>
    </source>
</evidence>
<dbReference type="Gene3D" id="2.120.10.30">
    <property type="entry name" value="TolB, C-terminal domain"/>
    <property type="match status" value="1"/>
</dbReference>
<evidence type="ECO:0000313" key="8">
    <source>
        <dbReference type="Proteomes" id="UP001268683"/>
    </source>
</evidence>
<dbReference type="Gene3D" id="1.10.760.10">
    <property type="entry name" value="Cytochrome c-like domain"/>
    <property type="match status" value="1"/>
</dbReference>
<evidence type="ECO:0000256" key="5">
    <source>
        <dbReference type="SAM" id="MobiDB-lite"/>
    </source>
</evidence>
<reference evidence="7" key="1">
    <citation type="submission" date="2023-04" db="EMBL/GenBank/DDBJ databases">
        <title>Complete genome sequence of Temperatibacter marinus.</title>
        <authorList>
            <person name="Rong J.-C."/>
            <person name="Yi M.-L."/>
            <person name="Zhao Q."/>
        </authorList>
    </citation>
    <scope>NUCLEOTIDE SEQUENCE</scope>
    <source>
        <strain evidence="7">NBRC 110045</strain>
    </source>
</reference>
<evidence type="ECO:0000313" key="7">
    <source>
        <dbReference type="EMBL" id="WND03979.1"/>
    </source>
</evidence>
<dbReference type="InterPro" id="IPR011041">
    <property type="entry name" value="Quinoprot_gluc/sorb_DH_b-prop"/>
</dbReference>